<evidence type="ECO:0000256" key="1">
    <source>
        <dbReference type="ARBA" id="ARBA00023015"/>
    </source>
</evidence>
<dbReference type="GO" id="GO:0003700">
    <property type="term" value="F:DNA-binding transcription factor activity"/>
    <property type="evidence" value="ECO:0007669"/>
    <property type="project" value="TreeGrafter"/>
</dbReference>
<evidence type="ECO:0000256" key="3">
    <source>
        <dbReference type="ARBA" id="ARBA00023163"/>
    </source>
</evidence>
<evidence type="ECO:0000259" key="5">
    <source>
        <dbReference type="PROSITE" id="PS50977"/>
    </source>
</evidence>
<dbReference type="SUPFAM" id="SSF46689">
    <property type="entry name" value="Homeodomain-like"/>
    <property type="match status" value="1"/>
</dbReference>
<dbReference type="GO" id="GO:0000976">
    <property type="term" value="F:transcription cis-regulatory region binding"/>
    <property type="evidence" value="ECO:0007669"/>
    <property type="project" value="TreeGrafter"/>
</dbReference>
<comment type="caution">
    <text evidence="6">The sequence shown here is derived from an EMBL/GenBank/DDBJ whole genome shotgun (WGS) entry which is preliminary data.</text>
</comment>
<dbReference type="AlphaFoldDB" id="A0A4Y3QSA9"/>
<organism evidence="6 7">
    <name type="scientific">Streptomyces cacaoi</name>
    <dbReference type="NCBI Taxonomy" id="1898"/>
    <lineage>
        <taxon>Bacteria</taxon>
        <taxon>Bacillati</taxon>
        <taxon>Actinomycetota</taxon>
        <taxon>Actinomycetes</taxon>
        <taxon>Kitasatosporales</taxon>
        <taxon>Streptomycetaceae</taxon>
        <taxon>Streptomyces</taxon>
    </lineage>
</organism>
<dbReference type="Gene3D" id="1.10.357.10">
    <property type="entry name" value="Tetracycline Repressor, domain 2"/>
    <property type="match status" value="1"/>
</dbReference>
<dbReference type="InterPro" id="IPR025996">
    <property type="entry name" value="MT1864/Rv1816-like_C"/>
</dbReference>
<keyword evidence="1" id="KW-0805">Transcription regulation</keyword>
<evidence type="ECO:0000256" key="2">
    <source>
        <dbReference type="ARBA" id="ARBA00023125"/>
    </source>
</evidence>
<dbReference type="PANTHER" id="PTHR30055:SF243">
    <property type="entry name" value="HTH-TYPE TRANSCRIPTIONAL REGULATOR RV1816"/>
    <property type="match status" value="1"/>
</dbReference>
<accession>A0A4Y3QSA9</accession>
<keyword evidence="2 4" id="KW-0238">DNA-binding</keyword>
<protein>
    <submittedName>
        <fullName evidence="6">TetR family transcriptional regulator</fullName>
    </submittedName>
</protein>
<dbReference type="InterPro" id="IPR009057">
    <property type="entry name" value="Homeodomain-like_sf"/>
</dbReference>
<keyword evidence="3" id="KW-0804">Transcription</keyword>
<evidence type="ECO:0000313" key="7">
    <source>
        <dbReference type="Proteomes" id="UP000319210"/>
    </source>
</evidence>
<evidence type="ECO:0000256" key="4">
    <source>
        <dbReference type="PROSITE-ProRule" id="PRU00335"/>
    </source>
</evidence>
<dbReference type="SUPFAM" id="SSF48498">
    <property type="entry name" value="Tetracyclin repressor-like, C-terminal domain"/>
    <property type="match status" value="1"/>
</dbReference>
<feature type="domain" description="HTH tetR-type" evidence="5">
    <location>
        <begin position="30"/>
        <end position="90"/>
    </location>
</feature>
<name>A0A4Y3QSA9_STRCI</name>
<dbReference type="PROSITE" id="PS50977">
    <property type="entry name" value="HTH_TETR_2"/>
    <property type="match status" value="1"/>
</dbReference>
<dbReference type="Pfam" id="PF00440">
    <property type="entry name" value="TetR_N"/>
    <property type="match status" value="1"/>
</dbReference>
<dbReference type="Proteomes" id="UP000319210">
    <property type="component" value="Unassembled WGS sequence"/>
</dbReference>
<sequence length="258" mass="27171">MLSELSSALSAGTLAGMVRQARNARERARGELTAAIKDEARRQLAAEGASRLSLRAVAREVGMVSSALYRYFPSRDELLTALIIDAYDAVGAAAERALAEAEQAGEPFGARWLAVCRTVRAWALDHPHEYALLYGTPVPGYAAPQTTTGPASRMPSALLRIVRDAHAAGELREPVSGGPAPTEELLAQAEQLAVLLEIAVPAAATVEVLIAWAQLSGLVSFELFGQFHGVVDARDALFDHAAAGLATRVGLAPSPGVR</sequence>
<dbReference type="InterPro" id="IPR036271">
    <property type="entry name" value="Tet_transcr_reg_TetR-rel_C_sf"/>
</dbReference>
<keyword evidence="7" id="KW-1185">Reference proteome</keyword>
<feature type="DNA-binding region" description="H-T-H motif" evidence="4">
    <location>
        <begin position="53"/>
        <end position="72"/>
    </location>
</feature>
<gene>
    <name evidence="6" type="ORF">SCA03_08450</name>
</gene>
<dbReference type="PANTHER" id="PTHR30055">
    <property type="entry name" value="HTH-TYPE TRANSCRIPTIONAL REGULATOR RUTR"/>
    <property type="match status" value="1"/>
</dbReference>
<reference evidence="6 7" key="1">
    <citation type="submission" date="2019-06" db="EMBL/GenBank/DDBJ databases">
        <title>Whole genome shotgun sequence of Streptomyces cacaoi subsp. cacaoi NBRC 12748.</title>
        <authorList>
            <person name="Hosoyama A."/>
            <person name="Uohara A."/>
            <person name="Ohji S."/>
            <person name="Ichikawa N."/>
        </authorList>
    </citation>
    <scope>NUCLEOTIDE SEQUENCE [LARGE SCALE GENOMIC DNA]</scope>
    <source>
        <strain evidence="6 7">NBRC 12748</strain>
    </source>
</reference>
<evidence type="ECO:0000313" key="6">
    <source>
        <dbReference type="EMBL" id="GEB48294.1"/>
    </source>
</evidence>
<dbReference type="EMBL" id="BJMM01000003">
    <property type="protein sequence ID" value="GEB48294.1"/>
    <property type="molecule type" value="Genomic_DNA"/>
</dbReference>
<proteinExistence type="predicted"/>
<dbReference type="InterPro" id="IPR001647">
    <property type="entry name" value="HTH_TetR"/>
</dbReference>
<dbReference type="InterPro" id="IPR050109">
    <property type="entry name" value="HTH-type_TetR-like_transc_reg"/>
</dbReference>
<dbReference type="Pfam" id="PF13305">
    <property type="entry name" value="TetR_C_33"/>
    <property type="match status" value="1"/>
</dbReference>